<sequence length="233" mass="26488">MLKPFIFAMACFFLSSCAGTYHSYIDNIKLALADTPDVELSLDEVLSAKSDLLYVTHGERARAAMALMFIEAGQQKWVSADNAMLAMEQGRIVRTLGFGRDLLYLTNTAADPIARYSTIHAQSSWLRLADWQHGEYGYPLKSRFELVPGQQLEFFNRTLATTLVIEYVTYQAEPNYVRFDNEWKNYFWFDAASGALLKSEQTLAPFREPVSMTYISRIARSVRDSASQVKTNE</sequence>
<accession>A0A7Y5EKL4</accession>
<keyword evidence="1" id="KW-0449">Lipoprotein</keyword>
<name>A0A7Y5EKL4_9GAMM</name>
<dbReference type="InterPro" id="IPR021308">
    <property type="entry name" value="GfcB"/>
</dbReference>
<reference evidence="1 2" key="1">
    <citation type="submission" date="2020-06" db="EMBL/GenBank/DDBJ databases">
        <title>Rheinheimera sp. nov., a marine bacterium isolated from coastal.</title>
        <authorList>
            <person name="Yu Q."/>
            <person name="Qi Y."/>
            <person name="Pu J."/>
        </authorList>
    </citation>
    <scope>NUCLEOTIDE SEQUENCE [LARGE SCALE GENOMIC DNA]</scope>
    <source>
        <strain evidence="1 2">YQF-2</strain>
    </source>
</reference>
<proteinExistence type="predicted"/>
<dbReference type="Pfam" id="PF11102">
    <property type="entry name" value="YjbF"/>
    <property type="match status" value="1"/>
</dbReference>
<evidence type="ECO:0000313" key="1">
    <source>
        <dbReference type="EMBL" id="NRQ42208.1"/>
    </source>
</evidence>
<dbReference type="AlphaFoldDB" id="A0A7Y5EKL4"/>
<evidence type="ECO:0000313" key="2">
    <source>
        <dbReference type="Proteomes" id="UP000523161"/>
    </source>
</evidence>
<dbReference type="Gene3D" id="2.40.360.10">
    <property type="entry name" value="YmcC-like"/>
    <property type="match status" value="1"/>
</dbReference>
<dbReference type="EMBL" id="JABSOD010000005">
    <property type="protein sequence ID" value="NRQ42208.1"/>
    <property type="molecule type" value="Genomic_DNA"/>
</dbReference>
<organism evidence="1 2">
    <name type="scientific">Rheinheimera lutimaris</name>
    <dbReference type="NCBI Taxonomy" id="2740584"/>
    <lineage>
        <taxon>Bacteria</taxon>
        <taxon>Pseudomonadati</taxon>
        <taxon>Pseudomonadota</taxon>
        <taxon>Gammaproteobacteria</taxon>
        <taxon>Chromatiales</taxon>
        <taxon>Chromatiaceae</taxon>
        <taxon>Rheinheimera</taxon>
    </lineage>
</organism>
<protein>
    <submittedName>
        <fullName evidence="1">YjbF family lipoprotein</fullName>
    </submittedName>
</protein>
<comment type="caution">
    <text evidence="1">The sequence shown here is derived from an EMBL/GenBank/DDBJ whole genome shotgun (WGS) entry which is preliminary data.</text>
</comment>
<keyword evidence="2" id="KW-1185">Reference proteome</keyword>
<dbReference type="SUPFAM" id="SSF159270">
    <property type="entry name" value="YmcC-like"/>
    <property type="match status" value="1"/>
</dbReference>
<dbReference type="RefSeq" id="WP_173500452.1">
    <property type="nucleotide sequence ID" value="NZ_JABSOD010000005.1"/>
</dbReference>
<dbReference type="PROSITE" id="PS51257">
    <property type="entry name" value="PROKAR_LIPOPROTEIN"/>
    <property type="match status" value="1"/>
</dbReference>
<dbReference type="Proteomes" id="UP000523161">
    <property type="component" value="Unassembled WGS sequence"/>
</dbReference>
<dbReference type="InterPro" id="IPR023373">
    <property type="entry name" value="YmcC_sf"/>
</dbReference>
<gene>
    <name evidence="1" type="ORF">HRH59_06455</name>
</gene>